<gene>
    <name evidence="2" type="ORF">ACFO0B_25215</name>
</gene>
<evidence type="ECO:0000259" key="1">
    <source>
        <dbReference type="Pfam" id="PF03007"/>
    </source>
</evidence>
<sequence>MNLRFSALDEFFLQIETEHRPTHWTVVIELTPAAERAADVEPIGIEPLRARMQERIRRYPLFRLGADETGRGGAVLREFDVPTATTCLDSAAVEDDAGWRELMSSLLARPLPRNRPAWRAVLVDQAGPARQRLVILGSHAVSDGIAAAAFAALFADGDEDRLRQLDRYLDAPRYQGPSVTPREFFASLRAFGRSWRGAARSRRLPRLTASSRRMMAAVELPTALVRRAAVRHGAGTAEFLIAAVGAAVAESARAVLPTSELPETLRAFLPATFDKDLRHSGNAVSMVLVNAPAGEVALDERVAMTRVQLGAVLDARAEVALPVLARLGRRLPWRARRAAARAALSALAPDLHVGVSPAYVNLTSILGNEFTAIHTLSPLLGNALSFTCLVIGRTVHIGIVWDPEACGTEIGALAARRITDLVEAGVVL</sequence>
<evidence type="ECO:0000313" key="3">
    <source>
        <dbReference type="Proteomes" id="UP001595696"/>
    </source>
</evidence>
<keyword evidence="3" id="KW-1185">Reference proteome</keyword>
<feature type="domain" description="O-acyltransferase WSD1-like N-terminal" evidence="1">
    <location>
        <begin position="6"/>
        <end position="226"/>
    </location>
</feature>
<dbReference type="InterPro" id="IPR004255">
    <property type="entry name" value="O-acyltransferase_WSD1_N"/>
</dbReference>
<comment type="caution">
    <text evidence="2">The sequence shown here is derived from an EMBL/GenBank/DDBJ whole genome shotgun (WGS) entry which is preliminary data.</text>
</comment>
<organism evidence="2 3">
    <name type="scientific">Nocardia jiangsuensis</name>
    <dbReference type="NCBI Taxonomy" id="1691563"/>
    <lineage>
        <taxon>Bacteria</taxon>
        <taxon>Bacillati</taxon>
        <taxon>Actinomycetota</taxon>
        <taxon>Actinomycetes</taxon>
        <taxon>Mycobacteriales</taxon>
        <taxon>Nocardiaceae</taxon>
        <taxon>Nocardia</taxon>
    </lineage>
</organism>
<dbReference type="Proteomes" id="UP001595696">
    <property type="component" value="Unassembled WGS sequence"/>
</dbReference>
<proteinExistence type="predicted"/>
<dbReference type="Gene3D" id="3.30.559.10">
    <property type="entry name" value="Chloramphenicol acetyltransferase-like domain"/>
    <property type="match status" value="1"/>
</dbReference>
<dbReference type="InterPro" id="IPR023213">
    <property type="entry name" value="CAT-like_dom_sf"/>
</dbReference>
<dbReference type="Pfam" id="PF03007">
    <property type="entry name" value="WS_DGAT_cat"/>
    <property type="match status" value="1"/>
</dbReference>
<dbReference type="EMBL" id="JBHSAX010000019">
    <property type="protein sequence ID" value="MFC3965302.1"/>
    <property type="molecule type" value="Genomic_DNA"/>
</dbReference>
<protein>
    <submittedName>
        <fullName evidence="2">Wax ester/triacylglycerol synthase domain-containing protein</fullName>
    </submittedName>
</protein>
<accession>A0ABV8E198</accession>
<evidence type="ECO:0000313" key="2">
    <source>
        <dbReference type="EMBL" id="MFC3965302.1"/>
    </source>
</evidence>
<reference evidence="3" key="1">
    <citation type="journal article" date="2019" name="Int. J. Syst. Evol. Microbiol.">
        <title>The Global Catalogue of Microorganisms (GCM) 10K type strain sequencing project: providing services to taxonomists for standard genome sequencing and annotation.</title>
        <authorList>
            <consortium name="The Broad Institute Genomics Platform"/>
            <consortium name="The Broad Institute Genome Sequencing Center for Infectious Disease"/>
            <person name="Wu L."/>
            <person name="Ma J."/>
        </authorList>
    </citation>
    <scope>NUCLEOTIDE SEQUENCE [LARGE SCALE GENOMIC DNA]</scope>
    <source>
        <strain evidence="3">CGMCC 4.7330</strain>
    </source>
</reference>
<name>A0ABV8E198_9NOCA</name>
<dbReference type="RefSeq" id="WP_378615049.1">
    <property type="nucleotide sequence ID" value="NZ_JBHSAX010000019.1"/>
</dbReference>
<dbReference type="SUPFAM" id="SSF52777">
    <property type="entry name" value="CoA-dependent acyltransferases"/>
    <property type="match status" value="1"/>
</dbReference>